<sequence length="251" mass="29490">MGKGSVKSAKQKNKADKEYDVEKILESRKNGSEYLVKWKNYGPNHNSWIKKTWLNCPLKLKEFEKEEAKRKRAENRREIDPVLENEILRILAEETDDDDDQEDWEVEKIVDSRNNEEEYFVKWKGFGAEHNSWVEKSDLNCQIKIEEYKKRELERNRRSGNGSVQELAPQNAQHPIPSSSLPLMTSNSLKNVFGVISMNRDPTKIYYKVEATDGTKGLKTSAWMKENAPMLVVEYYDRVGREFIEKNWRPL</sequence>
<feature type="compositionally biased region" description="Polar residues" evidence="3">
    <location>
        <begin position="159"/>
        <end position="181"/>
    </location>
</feature>
<evidence type="ECO:0000313" key="6">
    <source>
        <dbReference type="WBParaSite" id="Csp11.Scaffold629.g10127.t1"/>
    </source>
</evidence>
<evidence type="ECO:0000259" key="4">
    <source>
        <dbReference type="PROSITE" id="PS50013"/>
    </source>
</evidence>
<organism evidence="5 6">
    <name type="scientific">Caenorhabditis tropicalis</name>
    <dbReference type="NCBI Taxonomy" id="1561998"/>
    <lineage>
        <taxon>Eukaryota</taxon>
        <taxon>Metazoa</taxon>
        <taxon>Ecdysozoa</taxon>
        <taxon>Nematoda</taxon>
        <taxon>Chromadorea</taxon>
        <taxon>Rhabditida</taxon>
        <taxon>Rhabditina</taxon>
        <taxon>Rhabditomorpha</taxon>
        <taxon>Rhabditoidea</taxon>
        <taxon>Rhabditidae</taxon>
        <taxon>Peloderinae</taxon>
        <taxon>Caenorhabditis</taxon>
    </lineage>
</organism>
<feature type="region of interest" description="Disordered" evidence="3">
    <location>
        <begin position="154"/>
        <end position="181"/>
    </location>
</feature>
<evidence type="ECO:0000256" key="3">
    <source>
        <dbReference type="SAM" id="MobiDB-lite"/>
    </source>
</evidence>
<dbReference type="CDD" id="cd00024">
    <property type="entry name" value="CD_CSD"/>
    <property type="match status" value="2"/>
</dbReference>
<reference evidence="6" key="1">
    <citation type="submission" date="2016-11" db="UniProtKB">
        <authorList>
            <consortium name="WormBaseParasite"/>
        </authorList>
    </citation>
    <scope>IDENTIFICATION</scope>
</reference>
<comment type="subcellular location">
    <subcellularLocation>
        <location evidence="1">Nucleus</location>
    </subcellularLocation>
</comment>
<accession>A0A1I7TN96</accession>
<dbReference type="InterPro" id="IPR023779">
    <property type="entry name" value="Chromodomain_CS"/>
</dbReference>
<dbReference type="Gene3D" id="2.40.50.40">
    <property type="match status" value="2"/>
</dbReference>
<dbReference type="SMART" id="SM00298">
    <property type="entry name" value="CHROMO"/>
    <property type="match status" value="2"/>
</dbReference>
<dbReference type="InterPro" id="IPR000953">
    <property type="entry name" value="Chromo/chromo_shadow_dom"/>
</dbReference>
<dbReference type="Proteomes" id="UP000095282">
    <property type="component" value="Unplaced"/>
</dbReference>
<dbReference type="STRING" id="1561998.A0A1I7TN96"/>
<dbReference type="PROSITE" id="PS00598">
    <property type="entry name" value="CHROMO_1"/>
    <property type="match status" value="1"/>
</dbReference>
<dbReference type="PROSITE" id="PS50013">
    <property type="entry name" value="CHROMO_2"/>
    <property type="match status" value="2"/>
</dbReference>
<evidence type="ECO:0000256" key="2">
    <source>
        <dbReference type="ARBA" id="ARBA00023242"/>
    </source>
</evidence>
<dbReference type="WBParaSite" id="Csp11.Scaffold629.g10127.t1">
    <property type="protein sequence ID" value="Csp11.Scaffold629.g10127.t1"/>
    <property type="gene ID" value="Csp11.Scaffold629.g10127"/>
</dbReference>
<keyword evidence="5" id="KW-1185">Reference proteome</keyword>
<evidence type="ECO:0000313" key="5">
    <source>
        <dbReference type="Proteomes" id="UP000095282"/>
    </source>
</evidence>
<dbReference type="PANTHER" id="PTHR22812">
    <property type="entry name" value="CHROMOBOX PROTEIN"/>
    <property type="match status" value="1"/>
</dbReference>
<feature type="domain" description="Chromo" evidence="4">
    <location>
        <begin position="104"/>
        <end position="160"/>
    </location>
</feature>
<dbReference type="eggNOG" id="KOG1911">
    <property type="taxonomic scope" value="Eukaryota"/>
</dbReference>
<evidence type="ECO:0000256" key="1">
    <source>
        <dbReference type="ARBA" id="ARBA00004123"/>
    </source>
</evidence>
<dbReference type="Pfam" id="PF00385">
    <property type="entry name" value="Chromo"/>
    <property type="match status" value="2"/>
</dbReference>
<dbReference type="InterPro" id="IPR016197">
    <property type="entry name" value="Chromo-like_dom_sf"/>
</dbReference>
<feature type="region of interest" description="Disordered" evidence="3">
    <location>
        <begin position="1"/>
        <end position="22"/>
    </location>
</feature>
<dbReference type="AlphaFoldDB" id="A0A1I7TN96"/>
<name>A0A1I7TN96_9PELO</name>
<feature type="domain" description="Chromo" evidence="4">
    <location>
        <begin position="19"/>
        <end position="75"/>
    </location>
</feature>
<keyword evidence="2" id="KW-0539">Nucleus</keyword>
<dbReference type="InterPro" id="IPR051219">
    <property type="entry name" value="Heterochromatin_chromo-domain"/>
</dbReference>
<protein>
    <submittedName>
        <fullName evidence="6">Chromo domain-containing protein</fullName>
    </submittedName>
</protein>
<dbReference type="SUPFAM" id="SSF54160">
    <property type="entry name" value="Chromo domain-like"/>
    <property type="match status" value="2"/>
</dbReference>
<feature type="compositionally biased region" description="Basic and acidic residues" evidence="3">
    <location>
        <begin position="13"/>
        <end position="22"/>
    </location>
</feature>
<proteinExistence type="predicted"/>
<dbReference type="InterPro" id="IPR023780">
    <property type="entry name" value="Chromo_domain"/>
</dbReference>
<dbReference type="GO" id="GO:0005634">
    <property type="term" value="C:nucleus"/>
    <property type="evidence" value="ECO:0007669"/>
    <property type="project" value="UniProtKB-SubCell"/>
</dbReference>